<protein>
    <submittedName>
        <fullName evidence="3">Pilus assembly protein CpaF</fullName>
    </submittedName>
</protein>
<dbReference type="InterPro" id="IPR027417">
    <property type="entry name" value="P-loop_NTPase"/>
</dbReference>
<dbReference type="PANTHER" id="PTHR30486:SF6">
    <property type="entry name" value="TYPE IV PILUS RETRACTATION ATPASE PILT"/>
    <property type="match status" value="1"/>
</dbReference>
<dbReference type="GO" id="GO:0016887">
    <property type="term" value="F:ATP hydrolysis activity"/>
    <property type="evidence" value="ECO:0007669"/>
    <property type="project" value="InterPro"/>
</dbReference>
<evidence type="ECO:0000259" key="2">
    <source>
        <dbReference type="Pfam" id="PF00437"/>
    </source>
</evidence>
<dbReference type="STRING" id="474960.SAMN05216180_1573"/>
<keyword evidence="4" id="KW-1185">Reference proteome</keyword>
<dbReference type="RefSeq" id="WP_092753316.1">
    <property type="nucleotide sequence ID" value="NZ_FOCG01000001.1"/>
</dbReference>
<feature type="domain" description="Bacterial type II secretion system protein E" evidence="2">
    <location>
        <begin position="174"/>
        <end position="348"/>
    </location>
</feature>
<dbReference type="PANTHER" id="PTHR30486">
    <property type="entry name" value="TWITCHING MOTILITY PROTEIN PILT"/>
    <property type="match status" value="1"/>
</dbReference>
<comment type="similarity">
    <text evidence="1">Belongs to the GSP E family.</text>
</comment>
<dbReference type="Proteomes" id="UP000199158">
    <property type="component" value="Unassembled WGS sequence"/>
</dbReference>
<dbReference type="SUPFAM" id="SSF52540">
    <property type="entry name" value="P-loop containing nucleoside triphosphate hydrolases"/>
    <property type="match status" value="1"/>
</dbReference>
<accession>A0A1H8AYH4</accession>
<evidence type="ECO:0000313" key="3">
    <source>
        <dbReference type="EMBL" id="SEM74828.1"/>
    </source>
</evidence>
<dbReference type="Pfam" id="PF00437">
    <property type="entry name" value="T2SSE"/>
    <property type="match status" value="1"/>
</dbReference>
<dbReference type="EMBL" id="FOCG01000001">
    <property type="protein sequence ID" value="SEM74828.1"/>
    <property type="molecule type" value="Genomic_DNA"/>
</dbReference>
<dbReference type="InterPro" id="IPR001482">
    <property type="entry name" value="T2SS/T4SS_dom"/>
</dbReference>
<dbReference type="OrthoDB" id="9810761at2"/>
<dbReference type="Gene3D" id="3.30.450.380">
    <property type="match status" value="1"/>
</dbReference>
<dbReference type="InterPro" id="IPR050921">
    <property type="entry name" value="T4SS_GSP_E_ATPase"/>
</dbReference>
<evidence type="ECO:0000256" key="1">
    <source>
        <dbReference type="ARBA" id="ARBA00006611"/>
    </source>
</evidence>
<name>A0A1H8AYH4_9FIRM</name>
<evidence type="ECO:0000313" key="4">
    <source>
        <dbReference type="Proteomes" id="UP000199158"/>
    </source>
</evidence>
<dbReference type="AlphaFoldDB" id="A0A1H8AYH4"/>
<dbReference type="Gene3D" id="3.40.50.300">
    <property type="entry name" value="P-loop containing nucleotide triphosphate hydrolases"/>
    <property type="match status" value="1"/>
</dbReference>
<sequence>MNNIDSFYNVQGESAYLDVLNFVQEYMAKNTSFDTDKMSKDDVFRYKKHIETCITTNQLRCKGFDTLSQLVERLYNSMTQYDILTEYLKPEVYNTEGIEEIYGRWNCIYILAKNKKKRLKEKFPSVDSCRNILNRISNKFNFNINEGTPTALGEFAPNIRASIVSEPITSEEMGPEFNIRIVHGSKMKRKLLLEGGTIDEYGLRFLELCIENKINICIGGATGSGKTGTMYYLLSHITQDDTYRVGTIEIESREFNLVKYDENGDCINDVFHWVTKANDDERYNVSANDLVEIVLRFKPDVVGVGEMRNREALMTCELAITGHGAITTIHPQDAQDTYSRIVMLCKKSGINYDDQTLYDIAIKAFPIIVYQKQNKRTGDRKIYEIVEGIEYKDRKVIVNPLVQYVVEDTIESTGETIGSIQHANKISQKLRQRFLDNGCSRAKLNGF</sequence>
<organism evidence="3 4">
    <name type="scientific">Hydrogenoanaerobacterium saccharovorans</name>
    <dbReference type="NCBI Taxonomy" id="474960"/>
    <lineage>
        <taxon>Bacteria</taxon>
        <taxon>Bacillati</taxon>
        <taxon>Bacillota</taxon>
        <taxon>Clostridia</taxon>
        <taxon>Eubacteriales</taxon>
        <taxon>Oscillospiraceae</taxon>
        <taxon>Hydrogenoanaerobacterium</taxon>
    </lineage>
</organism>
<proteinExistence type="inferred from homology"/>
<reference evidence="3 4" key="1">
    <citation type="submission" date="2016-10" db="EMBL/GenBank/DDBJ databases">
        <authorList>
            <person name="de Groot N.N."/>
        </authorList>
    </citation>
    <scope>NUCLEOTIDE SEQUENCE [LARGE SCALE GENOMIC DNA]</scope>
    <source>
        <strain evidence="3 4">CGMCC 1.5070</strain>
    </source>
</reference>
<gene>
    <name evidence="3" type="ORF">SAMN05216180_1573</name>
</gene>